<organism evidence="1 2">
    <name type="scientific">Pseudomonas alloputida</name>
    <dbReference type="NCBI Taxonomy" id="1940621"/>
    <lineage>
        <taxon>Bacteria</taxon>
        <taxon>Pseudomonadati</taxon>
        <taxon>Pseudomonadota</taxon>
        <taxon>Gammaproteobacteria</taxon>
        <taxon>Pseudomonadales</taxon>
        <taxon>Pseudomonadaceae</taxon>
        <taxon>Pseudomonas</taxon>
    </lineage>
</organism>
<evidence type="ECO:0000313" key="1">
    <source>
        <dbReference type="EMBL" id="MDM3954100.1"/>
    </source>
</evidence>
<name>A0AAW7HKU8_9PSED</name>
<dbReference type="Proteomes" id="UP001165439">
    <property type="component" value="Unassembled WGS sequence"/>
</dbReference>
<proteinExistence type="predicted"/>
<dbReference type="RefSeq" id="WP_232106901.1">
    <property type="nucleotide sequence ID" value="NZ_CP128540.1"/>
</dbReference>
<accession>A0AAW7HKU8</accession>
<dbReference type="AlphaFoldDB" id="A0AAW7HKU8"/>
<reference evidence="1" key="1">
    <citation type="submission" date="2023-06" db="EMBL/GenBank/DDBJ databases">
        <title>MBL-encoding genomic islands in Pseudomonas spp. in Poland.</title>
        <authorList>
            <person name="Urbanowicz P."/>
            <person name="Izdebski R."/>
            <person name="Biedrzycka M."/>
            <person name="Gniadkowski M."/>
        </authorList>
    </citation>
    <scope>NUCLEOTIDE SEQUENCE</scope>
    <source>
        <strain evidence="1">NMI5768_13</strain>
    </source>
</reference>
<protein>
    <submittedName>
        <fullName evidence="1">Uncharacterized protein</fullName>
    </submittedName>
</protein>
<dbReference type="EMBL" id="JAJSRF020000001">
    <property type="protein sequence ID" value="MDM3954100.1"/>
    <property type="molecule type" value="Genomic_DNA"/>
</dbReference>
<gene>
    <name evidence="1" type="ORF">LU674_017470</name>
</gene>
<evidence type="ECO:0000313" key="2">
    <source>
        <dbReference type="Proteomes" id="UP001165439"/>
    </source>
</evidence>
<comment type="caution">
    <text evidence="1">The sequence shown here is derived from an EMBL/GenBank/DDBJ whole genome shotgun (WGS) entry which is preliminary data.</text>
</comment>
<sequence>MVKRRAPLSTSKIVNVSPSAMPSTVAKAMQIDFDSEVTAYLSSVEYGPHELFLRGVVFGDRERRFDDGDPIRTSNIVTYEELKGYVVARTLNSTYVVCDWAADGARGGSKAQH</sequence>
<dbReference type="GeneID" id="83680079"/>